<dbReference type="Proteomes" id="UP001152759">
    <property type="component" value="Chromosome 2"/>
</dbReference>
<evidence type="ECO:0000256" key="5">
    <source>
        <dbReference type="ARBA" id="ARBA00023136"/>
    </source>
</evidence>
<keyword evidence="3 6" id="KW-0812">Transmembrane</keyword>
<dbReference type="PANTHER" id="PTHR12459">
    <property type="entry name" value="TRANSMEMBRANE PROTEIN 135-RELATED"/>
    <property type="match status" value="1"/>
</dbReference>
<dbReference type="GO" id="GO:0012505">
    <property type="term" value="C:endomembrane system"/>
    <property type="evidence" value="ECO:0007669"/>
    <property type="project" value="UniProtKB-SubCell"/>
</dbReference>
<keyword evidence="9" id="KW-1185">Reference proteome</keyword>
<name>A0A9P0EYB4_BEMTA</name>
<reference evidence="8" key="1">
    <citation type="submission" date="2021-12" db="EMBL/GenBank/DDBJ databases">
        <authorList>
            <person name="King R."/>
        </authorList>
    </citation>
    <scope>NUCLEOTIDE SEQUENCE</scope>
</reference>
<dbReference type="KEGG" id="btab:109033716"/>
<gene>
    <name evidence="8" type="ORF">BEMITA_LOCUS3485</name>
</gene>
<sequence length="445" mass="50776">MIVHSKFVTIPHTCVEYVHPWTNSCAAASTGLLLAAIPEALRIYITAYTLALLMRGKIPSKKDIKRTILGILQSSAFLTCHAFGYSMVNCLLRRILGHYNFLTVSFLPCFISSIFAILVERPSRRSLLSLYVTNVASETLYRMAVYRGLIRPIQFGEVLIFSLSTSFLLYFFRNQQSDSFRDSIFSLFRFVVGRHEEMNDDKSESSPVPGSSQIRNLNFFDPVFHFADWLKLQTLNPCCPHPFGCAYYAAQGLTKLFAVGYGLQLSLKILIHSKRIMKHPRLLPKIMIRPDTMKLGAFLGGFSFLFRAVSCSLRKLYGRDDQKFAIPAGFLAGFSFFFYRDNTIALYVMWKTFQILYNRGAEKKMLPELPQASVFFHCLSTAILFHAALLEPHNLRPSYWRFLLGMSGERVARMDRKCLDAFGLESSKSLELVLSRTKIETRPVL</sequence>
<feature type="transmembrane region" description="Helical" evidence="6">
    <location>
        <begin position="292"/>
        <end position="310"/>
    </location>
</feature>
<dbReference type="Pfam" id="PF15982">
    <property type="entry name" value="TMEM135_C_rich"/>
    <property type="match status" value="1"/>
</dbReference>
<comment type="subcellular location">
    <subcellularLocation>
        <location evidence="1">Endomembrane system</location>
        <topology evidence="1">Multi-pass membrane protein</topology>
    </subcellularLocation>
</comment>
<accession>A0A9P0EYB4</accession>
<feature type="transmembrane region" description="Helical" evidence="6">
    <location>
        <begin position="32"/>
        <end position="54"/>
    </location>
</feature>
<evidence type="ECO:0000313" key="9">
    <source>
        <dbReference type="Proteomes" id="UP001152759"/>
    </source>
</evidence>
<keyword evidence="5 6" id="KW-0472">Membrane</keyword>
<dbReference type="AlphaFoldDB" id="A0A9P0EYB4"/>
<proteinExistence type="inferred from homology"/>
<dbReference type="PANTHER" id="PTHR12459:SF15">
    <property type="entry name" value="TRANSMEMBRANE PROTEIN 135"/>
    <property type="match status" value="1"/>
</dbReference>
<dbReference type="InterPro" id="IPR026749">
    <property type="entry name" value="Tmem135"/>
</dbReference>
<evidence type="ECO:0000259" key="7">
    <source>
        <dbReference type="Pfam" id="PF15982"/>
    </source>
</evidence>
<evidence type="ECO:0000256" key="1">
    <source>
        <dbReference type="ARBA" id="ARBA00004127"/>
    </source>
</evidence>
<evidence type="ECO:0000256" key="6">
    <source>
        <dbReference type="SAM" id="Phobius"/>
    </source>
</evidence>
<protein>
    <recommendedName>
        <fullName evidence="7">Transmembrane protein 135 N-terminal domain-containing protein</fullName>
    </recommendedName>
</protein>
<organism evidence="8 9">
    <name type="scientific">Bemisia tabaci</name>
    <name type="common">Sweetpotato whitefly</name>
    <name type="synonym">Aleurodes tabaci</name>
    <dbReference type="NCBI Taxonomy" id="7038"/>
    <lineage>
        <taxon>Eukaryota</taxon>
        <taxon>Metazoa</taxon>
        <taxon>Ecdysozoa</taxon>
        <taxon>Arthropoda</taxon>
        <taxon>Hexapoda</taxon>
        <taxon>Insecta</taxon>
        <taxon>Pterygota</taxon>
        <taxon>Neoptera</taxon>
        <taxon>Paraneoptera</taxon>
        <taxon>Hemiptera</taxon>
        <taxon>Sternorrhyncha</taxon>
        <taxon>Aleyrodoidea</taxon>
        <taxon>Aleyrodidae</taxon>
        <taxon>Aleyrodinae</taxon>
        <taxon>Bemisia</taxon>
    </lineage>
</organism>
<evidence type="ECO:0000313" key="8">
    <source>
        <dbReference type="EMBL" id="CAH0384110.1"/>
    </source>
</evidence>
<feature type="transmembrane region" description="Helical" evidence="6">
    <location>
        <begin position="99"/>
        <end position="119"/>
    </location>
</feature>
<evidence type="ECO:0000256" key="2">
    <source>
        <dbReference type="ARBA" id="ARBA00008924"/>
    </source>
</evidence>
<evidence type="ECO:0000256" key="4">
    <source>
        <dbReference type="ARBA" id="ARBA00022989"/>
    </source>
</evidence>
<feature type="transmembrane region" description="Helical" evidence="6">
    <location>
        <begin position="66"/>
        <end position="87"/>
    </location>
</feature>
<dbReference type="EMBL" id="OU963863">
    <property type="protein sequence ID" value="CAH0384110.1"/>
    <property type="molecule type" value="Genomic_DNA"/>
</dbReference>
<feature type="domain" description="Transmembrane protein 135 N-terminal" evidence="7">
    <location>
        <begin position="11"/>
        <end position="145"/>
    </location>
</feature>
<dbReference type="InterPro" id="IPR031926">
    <property type="entry name" value="TMEM135_N"/>
</dbReference>
<feature type="transmembrane region" description="Helical" evidence="6">
    <location>
        <begin position="152"/>
        <end position="172"/>
    </location>
</feature>
<comment type="similarity">
    <text evidence="2">Belongs to the TMEM135 family.</text>
</comment>
<evidence type="ECO:0000256" key="3">
    <source>
        <dbReference type="ARBA" id="ARBA00022692"/>
    </source>
</evidence>
<feature type="transmembrane region" description="Helical" evidence="6">
    <location>
        <begin position="330"/>
        <end position="350"/>
    </location>
</feature>
<keyword evidence="4 6" id="KW-1133">Transmembrane helix</keyword>